<dbReference type="EMBL" id="JAYDYQ010002688">
    <property type="protein sequence ID" value="KAK4477388.1"/>
    <property type="molecule type" value="Genomic_DNA"/>
</dbReference>
<keyword evidence="2" id="KW-1185">Reference proteome</keyword>
<dbReference type="InterPro" id="IPR011990">
    <property type="entry name" value="TPR-like_helical_dom_sf"/>
</dbReference>
<evidence type="ECO:0008006" key="3">
    <source>
        <dbReference type="Google" id="ProtNLM"/>
    </source>
</evidence>
<dbReference type="SUPFAM" id="SSF48452">
    <property type="entry name" value="TPR-like"/>
    <property type="match status" value="1"/>
</dbReference>
<sequence length="114" mass="12497">MGLACVQLCLINEAASLFEEARNVLETECGSFHAHTLGVYSNLSGTYDAMGRTADAIELLEYALKMREEKLGTANSDVEDEKCRLAELLKEAGIVRNKKSRSLGTLLGNKFLLN</sequence>
<name>A0ABR0CLH7_9LAMI</name>
<reference evidence="1 2" key="1">
    <citation type="journal article" date="2023" name="bioRxiv">
        <title>Genome report: Whole genome sequence and annotation of Penstemon davidsonii.</title>
        <authorList>
            <person name="Ostevik K.L."/>
            <person name="Alabady M."/>
            <person name="Zhang M."/>
            <person name="Rausher M.D."/>
        </authorList>
    </citation>
    <scope>NUCLEOTIDE SEQUENCE [LARGE SCALE GENOMIC DNA]</scope>
    <source>
        <strain evidence="1">DNT005</strain>
        <tissue evidence="1">Whole leaf</tissue>
    </source>
</reference>
<dbReference type="Gene3D" id="1.25.40.10">
    <property type="entry name" value="Tetratricopeptide repeat domain"/>
    <property type="match status" value="1"/>
</dbReference>
<evidence type="ECO:0000313" key="1">
    <source>
        <dbReference type="EMBL" id="KAK4477388.1"/>
    </source>
</evidence>
<dbReference type="Pfam" id="PF13424">
    <property type="entry name" value="TPR_12"/>
    <property type="match status" value="1"/>
</dbReference>
<dbReference type="PANTHER" id="PTHR46284">
    <property type="entry name" value="PROTEIN KINESIN LIGHT CHAIN-RELATED 3"/>
    <property type="match status" value="1"/>
</dbReference>
<evidence type="ECO:0000313" key="2">
    <source>
        <dbReference type="Proteomes" id="UP001291926"/>
    </source>
</evidence>
<comment type="caution">
    <text evidence="1">The sequence shown here is derived from an EMBL/GenBank/DDBJ whole genome shotgun (WGS) entry which is preliminary data.</text>
</comment>
<gene>
    <name evidence="1" type="ORF">RD792_016609</name>
</gene>
<dbReference type="Proteomes" id="UP001291926">
    <property type="component" value="Unassembled WGS sequence"/>
</dbReference>
<accession>A0ABR0CLH7</accession>
<protein>
    <recommendedName>
        <fullName evidence="3">Kinesin light chain</fullName>
    </recommendedName>
</protein>
<proteinExistence type="predicted"/>
<organism evidence="1 2">
    <name type="scientific">Penstemon davidsonii</name>
    <dbReference type="NCBI Taxonomy" id="160366"/>
    <lineage>
        <taxon>Eukaryota</taxon>
        <taxon>Viridiplantae</taxon>
        <taxon>Streptophyta</taxon>
        <taxon>Embryophyta</taxon>
        <taxon>Tracheophyta</taxon>
        <taxon>Spermatophyta</taxon>
        <taxon>Magnoliopsida</taxon>
        <taxon>eudicotyledons</taxon>
        <taxon>Gunneridae</taxon>
        <taxon>Pentapetalae</taxon>
        <taxon>asterids</taxon>
        <taxon>lamiids</taxon>
        <taxon>Lamiales</taxon>
        <taxon>Plantaginaceae</taxon>
        <taxon>Cheloneae</taxon>
        <taxon>Penstemon</taxon>
    </lineage>
</organism>
<dbReference type="PANTHER" id="PTHR46284:SF1">
    <property type="entry name" value="PROTEIN KINESIN LIGHT CHAIN-RELATED 2"/>
    <property type="match status" value="1"/>
</dbReference>